<gene>
    <name evidence="3" type="ORF">MEDL_30306</name>
</gene>
<evidence type="ECO:0000313" key="3">
    <source>
        <dbReference type="EMBL" id="CAG2216596.1"/>
    </source>
</evidence>
<name>A0A8S3SIA3_MYTED</name>
<evidence type="ECO:0000313" key="4">
    <source>
        <dbReference type="Proteomes" id="UP000683360"/>
    </source>
</evidence>
<dbReference type="Proteomes" id="UP000683360">
    <property type="component" value="Unassembled WGS sequence"/>
</dbReference>
<organism evidence="3 4">
    <name type="scientific">Mytilus edulis</name>
    <name type="common">Blue mussel</name>
    <dbReference type="NCBI Taxonomy" id="6550"/>
    <lineage>
        <taxon>Eukaryota</taxon>
        <taxon>Metazoa</taxon>
        <taxon>Spiralia</taxon>
        <taxon>Lophotrochozoa</taxon>
        <taxon>Mollusca</taxon>
        <taxon>Bivalvia</taxon>
        <taxon>Autobranchia</taxon>
        <taxon>Pteriomorphia</taxon>
        <taxon>Mytilida</taxon>
        <taxon>Mytiloidea</taxon>
        <taxon>Mytilidae</taxon>
        <taxon>Mytilinae</taxon>
        <taxon>Mytilus</taxon>
    </lineage>
</organism>
<dbReference type="InterPro" id="IPR049012">
    <property type="entry name" value="Mutator_transp_dom"/>
</dbReference>
<dbReference type="PANTHER" id="PTHR46814">
    <property type="entry name" value="EGALITARIAN, ISOFORM B"/>
    <property type="match status" value="1"/>
</dbReference>
<keyword evidence="4" id="KW-1185">Reference proteome</keyword>
<reference evidence="3" key="1">
    <citation type="submission" date="2021-03" db="EMBL/GenBank/DDBJ databases">
        <authorList>
            <person name="Bekaert M."/>
        </authorList>
    </citation>
    <scope>NUCLEOTIDE SEQUENCE</scope>
</reference>
<evidence type="ECO:0000259" key="2">
    <source>
        <dbReference type="Pfam" id="PF20700"/>
    </source>
</evidence>
<sequence>MKRAVQNSTFSLSMFSGKNKRNLKHRFGLDLKARCTAELTYAFKAHKGELFAVKSHMPAVIKAIVLCYRGSCGMSCQINSYVCAGMSSDQWQKGFLPNKEPLKMTSDDEVLVENCINVLLGPKSLDLVRFLTSTQKCEAFNRTLQRCNPKMVTHSRNFSGRVHTAVHMRNHKFGNSTILPFIAKNISFKCSLGKSIARKWLEKRKALSKKFGFQKGHIPPAKGKKLKFEPKIEPEPFIRLPYTVFQSRVSHKNSKVFEVPDVEQSACPPMLLRPRPKFPEQIDEYLDPTVPDPDNHTYKHYVPSLVSVMWNSAIKNMHLTQKWGFAWKERLKCVKCGFVGQFHKLFYEVNSPAPGRKAATINMGIQAGLMTTTISNKSFRDITLTCNVIPANLSGMQKLANKVGSVIVNFNRQDMKDIRESLVAENEMVGYANPVLVNVETDGRYNNPIYNSDVTAFQAGTQVVQTMVENNTKLKQIVSVYTGNKLCQVASKLRNKGIEVLCPNHAGHCSANLAEDSVIGNETEYARQCTIELNDNLKIAHVTTDGDSKAVNGITNAQCSNVKVLRDIRHLGNSMKRAVQNSTFSLSMFSGKNKRNLKHRFGLDLKARCTAELTYAFKAHKGELFAVKSHMPAVIKAIVLCYRGSCGMSCQINSYVCAGMSSDQWQKGFLPNKEPLKMTSDDEVLVENCINVLLGPKSLDLVRVLTSTQKCEAFNRTLQRCNPKMVTHSRNFSGRVHTAVHMRNHKFGNSTILRTKVFHDCKADSSALKKIYGVDINNYFDIQLAFSTILEQHGFPPRKVPLSYLCDRFGVDRFTPDRGQQMKMTDMNYWALRPLTSEMIDVSSADVLPLIPVYHSLTQDLSPDMFSWFECQSIDSKFYNPNKVKRSVPVCERMKKMKHI</sequence>
<proteinExistence type="predicted"/>
<dbReference type="OrthoDB" id="6149057at2759"/>
<dbReference type="InterPro" id="IPR002562">
    <property type="entry name" value="3'-5'_exonuclease_dom"/>
</dbReference>
<accession>A0A8S3SIA3</accession>
<dbReference type="PANTHER" id="PTHR46814:SF1">
    <property type="entry name" value="EGALITARIAN, ISOFORM B"/>
    <property type="match status" value="1"/>
</dbReference>
<dbReference type="GO" id="GO:0006139">
    <property type="term" value="P:nucleobase-containing compound metabolic process"/>
    <property type="evidence" value="ECO:0007669"/>
    <property type="project" value="InterPro"/>
</dbReference>
<dbReference type="InterPro" id="IPR012337">
    <property type="entry name" value="RNaseH-like_sf"/>
</dbReference>
<dbReference type="GO" id="GO:0008408">
    <property type="term" value="F:3'-5' exonuclease activity"/>
    <property type="evidence" value="ECO:0007669"/>
    <property type="project" value="InterPro"/>
</dbReference>
<dbReference type="GO" id="GO:0003676">
    <property type="term" value="F:nucleic acid binding"/>
    <property type="evidence" value="ECO:0007669"/>
    <property type="project" value="InterPro"/>
</dbReference>
<protein>
    <submittedName>
        <fullName evidence="3">Uncharacterized protein</fullName>
    </submittedName>
</protein>
<feature type="domain" description="3'-5' exonuclease" evidence="1">
    <location>
        <begin position="755"/>
        <end position="861"/>
    </location>
</feature>
<dbReference type="AlphaFoldDB" id="A0A8S3SIA3"/>
<dbReference type="Pfam" id="PF01612">
    <property type="entry name" value="DNA_pol_A_exo1"/>
    <property type="match status" value="1"/>
</dbReference>
<dbReference type="SUPFAM" id="SSF53098">
    <property type="entry name" value="Ribonuclease H-like"/>
    <property type="match status" value="1"/>
</dbReference>
<dbReference type="InterPro" id="IPR036397">
    <property type="entry name" value="RNaseH_sf"/>
</dbReference>
<dbReference type="EMBL" id="CAJPWZ010001487">
    <property type="protein sequence ID" value="CAG2216596.1"/>
    <property type="molecule type" value="Genomic_DNA"/>
</dbReference>
<dbReference type="Pfam" id="PF20700">
    <property type="entry name" value="Mutator"/>
    <property type="match status" value="1"/>
</dbReference>
<feature type="domain" description="Mutator-like transposase" evidence="2">
    <location>
        <begin position="317"/>
        <end position="649"/>
    </location>
</feature>
<comment type="caution">
    <text evidence="3">The sequence shown here is derived from an EMBL/GenBank/DDBJ whole genome shotgun (WGS) entry which is preliminary data.</text>
</comment>
<dbReference type="Gene3D" id="3.30.420.10">
    <property type="entry name" value="Ribonuclease H-like superfamily/Ribonuclease H"/>
    <property type="match status" value="1"/>
</dbReference>
<evidence type="ECO:0000259" key="1">
    <source>
        <dbReference type="Pfam" id="PF01612"/>
    </source>
</evidence>